<dbReference type="InterPro" id="IPR029044">
    <property type="entry name" value="Nucleotide-diphossugar_trans"/>
</dbReference>
<name>A0ABR7W890_9ACTN</name>
<reference evidence="11 12" key="1">
    <citation type="submission" date="2020-09" db="EMBL/GenBank/DDBJ databases">
        <title>Novel species in genus Gordonia.</title>
        <authorList>
            <person name="Zhang G."/>
        </authorList>
    </citation>
    <scope>NUCLEOTIDE SEQUENCE [LARGE SCALE GENOMIC DNA]</scope>
    <source>
        <strain evidence="11 12">ON-33</strain>
    </source>
</reference>
<keyword evidence="5" id="KW-0472">Membrane</keyword>
<dbReference type="InterPro" id="IPR001173">
    <property type="entry name" value="Glyco_trans_2-like"/>
</dbReference>
<evidence type="ECO:0000256" key="9">
    <source>
        <dbReference type="ARBA" id="ARBA00040345"/>
    </source>
</evidence>
<comment type="pathway">
    <text evidence="7">Carotenoid biosynthesis; staphyloxanthin biosynthesis; staphyloxanthin from farnesyl diphosphate: step 4/5.</text>
</comment>
<protein>
    <recommendedName>
        <fullName evidence="9">4,4'-diaponeurosporenoate glycosyltransferase</fullName>
    </recommendedName>
</protein>
<sequence length="286" mass="31131">MVTPPAILIPAHNEAAVIERCLSALLADAEDTEFEICVVSNGSTDDTADVARQALQNRAWSSVVELPKPSKIEALRTGDEVLHGFPRVYLDADVVLSTEAARDLIAVLAAADAPRVASPHIRIDDRSSPWAVRAYDRVWLQLPYVRKGLIGSGVYAVNEAGWVRKGAFPDVLNDDEYVRSIFGDHERLNSADCFTMCAPRTVGALIRRRARVAVGNADLIDRVPASGRRDTSLGSILSAVSASRVRPWDVGVYLIVTTAAIMLARVRRIVGTSNEWSTDLTSRVDT</sequence>
<keyword evidence="4" id="KW-0808">Transferase</keyword>
<comment type="subcellular location">
    <subcellularLocation>
        <location evidence="1">Cell membrane</location>
    </subcellularLocation>
</comment>
<evidence type="ECO:0000256" key="2">
    <source>
        <dbReference type="ARBA" id="ARBA00022475"/>
    </source>
</evidence>
<dbReference type="RefSeq" id="WP_190265979.1">
    <property type="nucleotide sequence ID" value="NZ_BAABAD010000003.1"/>
</dbReference>
<keyword evidence="12" id="KW-1185">Reference proteome</keyword>
<evidence type="ECO:0000313" key="11">
    <source>
        <dbReference type="EMBL" id="MBD1319039.1"/>
    </source>
</evidence>
<dbReference type="SUPFAM" id="SSF53448">
    <property type="entry name" value="Nucleotide-diphospho-sugar transferases"/>
    <property type="match status" value="1"/>
</dbReference>
<dbReference type="PANTHER" id="PTHR43646">
    <property type="entry name" value="GLYCOSYLTRANSFERASE"/>
    <property type="match status" value="1"/>
</dbReference>
<dbReference type="Gene3D" id="3.90.550.10">
    <property type="entry name" value="Spore Coat Polysaccharide Biosynthesis Protein SpsA, Chain A"/>
    <property type="match status" value="1"/>
</dbReference>
<organism evidence="11 12">
    <name type="scientific">Gordonia hankookensis</name>
    <dbReference type="NCBI Taxonomy" id="589403"/>
    <lineage>
        <taxon>Bacteria</taxon>
        <taxon>Bacillati</taxon>
        <taxon>Actinomycetota</taxon>
        <taxon>Actinomycetes</taxon>
        <taxon>Mycobacteriales</taxon>
        <taxon>Gordoniaceae</taxon>
        <taxon>Gordonia</taxon>
    </lineage>
</organism>
<comment type="similarity">
    <text evidence="8">Belongs to the glycosyltransferase 2 family. CrtQ subfamily.</text>
</comment>
<evidence type="ECO:0000256" key="7">
    <source>
        <dbReference type="ARBA" id="ARBA00037904"/>
    </source>
</evidence>
<evidence type="ECO:0000259" key="10">
    <source>
        <dbReference type="Pfam" id="PF00535"/>
    </source>
</evidence>
<proteinExistence type="inferred from homology"/>
<dbReference type="EMBL" id="JACWMS010000001">
    <property type="protein sequence ID" value="MBD1319039.1"/>
    <property type="molecule type" value="Genomic_DNA"/>
</dbReference>
<evidence type="ECO:0000313" key="12">
    <source>
        <dbReference type="Proteomes" id="UP000602395"/>
    </source>
</evidence>
<evidence type="ECO:0000256" key="6">
    <source>
        <dbReference type="ARBA" id="ARBA00037281"/>
    </source>
</evidence>
<dbReference type="Pfam" id="PF00535">
    <property type="entry name" value="Glycos_transf_2"/>
    <property type="match status" value="1"/>
</dbReference>
<keyword evidence="3" id="KW-0328">Glycosyltransferase</keyword>
<comment type="function">
    <text evidence="6">Catalyzes the glycosylation of 4,4'-diaponeurosporenoate, i.e. the esterification of glucose at the C1'' position with the carboxyl group of 4,4'-diaponeurosporenic acid, to form glycosyl-4,4'-diaponeurosporenoate. This is a step in the biosynthesis of staphyloxanthin, an orange pigment present in most staphylococci strains.</text>
</comment>
<comment type="caution">
    <text evidence="11">The sequence shown here is derived from an EMBL/GenBank/DDBJ whole genome shotgun (WGS) entry which is preliminary data.</text>
</comment>
<evidence type="ECO:0000256" key="4">
    <source>
        <dbReference type="ARBA" id="ARBA00022679"/>
    </source>
</evidence>
<evidence type="ECO:0000256" key="5">
    <source>
        <dbReference type="ARBA" id="ARBA00023136"/>
    </source>
</evidence>
<evidence type="ECO:0000256" key="1">
    <source>
        <dbReference type="ARBA" id="ARBA00004236"/>
    </source>
</evidence>
<evidence type="ECO:0000256" key="3">
    <source>
        <dbReference type="ARBA" id="ARBA00022676"/>
    </source>
</evidence>
<dbReference type="Proteomes" id="UP000602395">
    <property type="component" value="Unassembled WGS sequence"/>
</dbReference>
<keyword evidence="2" id="KW-1003">Cell membrane</keyword>
<dbReference type="PANTHER" id="PTHR43646:SF2">
    <property type="entry name" value="GLYCOSYLTRANSFERASE 2-LIKE DOMAIN-CONTAINING PROTEIN"/>
    <property type="match status" value="1"/>
</dbReference>
<evidence type="ECO:0000256" key="8">
    <source>
        <dbReference type="ARBA" id="ARBA00038120"/>
    </source>
</evidence>
<gene>
    <name evidence="11" type="ORF">IDF66_05545</name>
</gene>
<feature type="domain" description="Glycosyltransferase 2-like" evidence="10">
    <location>
        <begin position="7"/>
        <end position="113"/>
    </location>
</feature>
<accession>A0ABR7W890</accession>